<name>A0A956SDT9_UNCEI</name>
<dbReference type="EMBL" id="JAGQHS010000069">
    <property type="protein sequence ID" value="MCA9756830.1"/>
    <property type="molecule type" value="Genomic_DNA"/>
</dbReference>
<gene>
    <name evidence="2" type="ORF">KDA27_13585</name>
</gene>
<keyword evidence="1" id="KW-0472">Membrane</keyword>
<evidence type="ECO:0000256" key="1">
    <source>
        <dbReference type="SAM" id="Phobius"/>
    </source>
</evidence>
<evidence type="ECO:0000313" key="3">
    <source>
        <dbReference type="Proteomes" id="UP000739538"/>
    </source>
</evidence>
<reference evidence="2" key="2">
    <citation type="journal article" date="2021" name="Microbiome">
        <title>Successional dynamics and alternative stable states in a saline activated sludge microbial community over 9 years.</title>
        <authorList>
            <person name="Wang Y."/>
            <person name="Ye J."/>
            <person name="Ju F."/>
            <person name="Liu L."/>
            <person name="Boyd J.A."/>
            <person name="Deng Y."/>
            <person name="Parks D.H."/>
            <person name="Jiang X."/>
            <person name="Yin X."/>
            <person name="Woodcroft B.J."/>
            <person name="Tyson G.W."/>
            <person name="Hugenholtz P."/>
            <person name="Polz M.F."/>
            <person name="Zhang T."/>
        </authorList>
    </citation>
    <scope>NUCLEOTIDE SEQUENCE</scope>
    <source>
        <strain evidence="2">HKST-UBA02</strain>
    </source>
</reference>
<dbReference type="AlphaFoldDB" id="A0A956SDT9"/>
<reference evidence="2" key="1">
    <citation type="submission" date="2020-04" db="EMBL/GenBank/DDBJ databases">
        <authorList>
            <person name="Zhang T."/>
        </authorList>
    </citation>
    <scope>NUCLEOTIDE SEQUENCE</scope>
    <source>
        <strain evidence="2">HKST-UBA02</strain>
    </source>
</reference>
<evidence type="ECO:0000313" key="2">
    <source>
        <dbReference type="EMBL" id="MCA9756830.1"/>
    </source>
</evidence>
<proteinExistence type="predicted"/>
<dbReference type="Proteomes" id="UP000739538">
    <property type="component" value="Unassembled WGS sequence"/>
</dbReference>
<comment type="caution">
    <text evidence="2">The sequence shown here is derived from an EMBL/GenBank/DDBJ whole genome shotgun (WGS) entry which is preliminary data.</text>
</comment>
<sequence length="211" mass="23251">MRFWQPTRSRETSSGTRSSRFALVASLLGVGIASMLTAGLGRATSLELEGTADLTEKSNSIVIGRVVSTEARLKEEHQFIYTYVTLQVEDVLKGNTAQAGSTIVLEELGGQVGPWVHQVHAVPHYEAGERVLAFLEDRSEGLFRTYGMIQGKFRFERNARTGEEMLTRPAEWTDAYFAASSIPRDLTVVRADGSYAAESLVAAIRDWVALH</sequence>
<organism evidence="2 3">
    <name type="scientific">Eiseniibacteriota bacterium</name>
    <dbReference type="NCBI Taxonomy" id="2212470"/>
    <lineage>
        <taxon>Bacteria</taxon>
        <taxon>Candidatus Eiseniibacteriota</taxon>
    </lineage>
</organism>
<keyword evidence="1" id="KW-1133">Transmembrane helix</keyword>
<feature type="transmembrane region" description="Helical" evidence="1">
    <location>
        <begin position="21"/>
        <end position="41"/>
    </location>
</feature>
<protein>
    <submittedName>
        <fullName evidence="2">Uncharacterized protein</fullName>
    </submittedName>
</protein>
<accession>A0A956SDT9</accession>
<keyword evidence="1" id="KW-0812">Transmembrane</keyword>